<feature type="signal peptide" evidence="2">
    <location>
        <begin position="1"/>
        <end position="16"/>
    </location>
</feature>
<evidence type="ECO:0000256" key="2">
    <source>
        <dbReference type="SAM" id="SignalP"/>
    </source>
</evidence>
<evidence type="ECO:0000313" key="3">
    <source>
        <dbReference type="EMBL" id="CAG9807697.1"/>
    </source>
</evidence>
<dbReference type="EMBL" id="OU895879">
    <property type="protein sequence ID" value="CAG9807697.1"/>
    <property type="molecule type" value="Genomic_DNA"/>
</dbReference>
<evidence type="ECO:0000256" key="1">
    <source>
        <dbReference type="SAM" id="Phobius"/>
    </source>
</evidence>
<reference evidence="3" key="2">
    <citation type="submission" date="2022-10" db="EMBL/GenBank/DDBJ databases">
        <authorList>
            <consortium name="ENA_rothamsted_submissions"/>
            <consortium name="culmorum"/>
            <person name="King R."/>
        </authorList>
    </citation>
    <scope>NUCLEOTIDE SEQUENCE</scope>
</reference>
<dbReference type="OrthoDB" id="6436512at2759"/>
<keyword evidence="1" id="KW-1133">Transmembrane helix</keyword>
<keyword evidence="1" id="KW-0472">Membrane</keyword>
<gene>
    <name evidence="3" type="ORF">CHIRRI_LOCUS10543</name>
</gene>
<dbReference type="AlphaFoldDB" id="A0A9N9S3V6"/>
<organism evidence="3 4">
    <name type="scientific">Chironomus riparius</name>
    <dbReference type="NCBI Taxonomy" id="315576"/>
    <lineage>
        <taxon>Eukaryota</taxon>
        <taxon>Metazoa</taxon>
        <taxon>Ecdysozoa</taxon>
        <taxon>Arthropoda</taxon>
        <taxon>Hexapoda</taxon>
        <taxon>Insecta</taxon>
        <taxon>Pterygota</taxon>
        <taxon>Neoptera</taxon>
        <taxon>Endopterygota</taxon>
        <taxon>Diptera</taxon>
        <taxon>Nematocera</taxon>
        <taxon>Chironomoidea</taxon>
        <taxon>Chironomidae</taxon>
        <taxon>Chironominae</taxon>
        <taxon>Chironomus</taxon>
    </lineage>
</organism>
<proteinExistence type="predicted"/>
<keyword evidence="1" id="KW-0812">Transmembrane</keyword>
<dbReference type="Proteomes" id="UP001153620">
    <property type="component" value="Chromosome 3"/>
</dbReference>
<sequence length="270" mass="31114">MKVFLFLLVSFAEVYMQEYYLNSNGSSSFVPYQSTIELNIPVYQYDTIMRHYRSDIRKREPQFISFDINDENIEIDMEIAVPFLSVPTKKSLSKRRNFANVNVAAVILAAMVAIGGTVLGGAARFIRGENFFNGQPWFRTGNKKTKQKRDIHEINSNGHEAFVWNILNNIDEALLEIDVDVTECAQRFVCWHVKNSLLNMQENRANNIDKFIIGFVNAKWTNKVISNTIWNNAIEAARKEGSCMSTFRKCMPDNLEIFANKIQQYAKPKK</sequence>
<reference evidence="3" key="1">
    <citation type="submission" date="2022-01" db="EMBL/GenBank/DDBJ databases">
        <authorList>
            <person name="King R."/>
        </authorList>
    </citation>
    <scope>NUCLEOTIDE SEQUENCE</scope>
</reference>
<accession>A0A9N9S3V6</accession>
<protein>
    <submittedName>
        <fullName evidence="3">Uncharacterized protein</fullName>
    </submittedName>
</protein>
<name>A0A9N9S3V6_9DIPT</name>
<feature type="chain" id="PRO_5040370234" evidence="2">
    <location>
        <begin position="17"/>
        <end position="270"/>
    </location>
</feature>
<feature type="transmembrane region" description="Helical" evidence="1">
    <location>
        <begin position="103"/>
        <end position="126"/>
    </location>
</feature>
<evidence type="ECO:0000313" key="4">
    <source>
        <dbReference type="Proteomes" id="UP001153620"/>
    </source>
</evidence>
<keyword evidence="2" id="KW-0732">Signal</keyword>
<keyword evidence="4" id="KW-1185">Reference proteome</keyword>